<dbReference type="EMBL" id="LN719426">
    <property type="protein sequence ID" value="CEP07940.1"/>
    <property type="molecule type" value="Genomic_DNA"/>
</dbReference>
<reference evidence="1 2" key="1">
    <citation type="submission" date="2014-09" db="EMBL/GenBank/DDBJ databases">
        <authorList>
            <person name="Ellenberger Sabrina"/>
        </authorList>
    </citation>
    <scope>NUCLEOTIDE SEQUENCE [LARGE SCALE GENOMIC DNA]</scope>
    <source>
        <strain evidence="1 2">CBS 412.66</strain>
    </source>
</reference>
<accession>A0A0B7MXI2</accession>
<dbReference type="STRING" id="35722.A0A0B7MXI2"/>
<evidence type="ECO:0000313" key="2">
    <source>
        <dbReference type="Proteomes" id="UP000054107"/>
    </source>
</evidence>
<dbReference type="AlphaFoldDB" id="A0A0B7MXI2"/>
<dbReference type="PANTHER" id="PTHR33064:SF37">
    <property type="entry name" value="RIBONUCLEASE H"/>
    <property type="match status" value="1"/>
</dbReference>
<name>A0A0B7MXI2_9FUNG</name>
<keyword evidence="2" id="KW-1185">Reference proteome</keyword>
<sequence>MEQFKNINYDNDNAYDPAKGGYGTPEKREVLMTQIEDALEANKQIVPDAVCNMPESVIHIPISDPKDCCARQYPLAINVHKEIEKQIHEWLQNKIVKRCKPSSDFHSPLLAVGKKDESNDVTKLRIRCDLRKINENVAIPEIQEIFERVSANACIISKIDLFHAHFSRARASFGLAFMSSKFAKCMSILLEGIHRKLQYDMEKIHKRSSITDISDNRLNGKLTHPAVRCAKSHVIPINSVLKRLTNENLKINVAKCTWFRTSIFLLSFVVGPCVTKLDMRRLSNVDSWPNSHKKTVTSPNRQVAK</sequence>
<dbReference type="PANTHER" id="PTHR33064">
    <property type="entry name" value="POL PROTEIN"/>
    <property type="match status" value="1"/>
</dbReference>
<proteinExistence type="predicted"/>
<dbReference type="InterPro" id="IPR051320">
    <property type="entry name" value="Viral_Replic_Matur_Polypro"/>
</dbReference>
<evidence type="ECO:0008006" key="3">
    <source>
        <dbReference type="Google" id="ProtNLM"/>
    </source>
</evidence>
<dbReference type="SUPFAM" id="SSF56672">
    <property type="entry name" value="DNA/RNA polymerases"/>
    <property type="match status" value="1"/>
</dbReference>
<dbReference type="Gene3D" id="3.30.70.270">
    <property type="match status" value="1"/>
</dbReference>
<dbReference type="InterPro" id="IPR043128">
    <property type="entry name" value="Rev_trsase/Diguanyl_cyclase"/>
</dbReference>
<dbReference type="Proteomes" id="UP000054107">
    <property type="component" value="Unassembled WGS sequence"/>
</dbReference>
<dbReference type="OrthoDB" id="2245799at2759"/>
<dbReference type="Gene3D" id="3.10.10.10">
    <property type="entry name" value="HIV Type 1 Reverse Transcriptase, subunit A, domain 1"/>
    <property type="match status" value="1"/>
</dbReference>
<protein>
    <recommendedName>
        <fullName evidence="3">Reverse transcriptase domain-containing protein</fullName>
    </recommendedName>
</protein>
<organism evidence="1 2">
    <name type="scientific">Parasitella parasitica</name>
    <dbReference type="NCBI Taxonomy" id="35722"/>
    <lineage>
        <taxon>Eukaryota</taxon>
        <taxon>Fungi</taxon>
        <taxon>Fungi incertae sedis</taxon>
        <taxon>Mucoromycota</taxon>
        <taxon>Mucoromycotina</taxon>
        <taxon>Mucoromycetes</taxon>
        <taxon>Mucorales</taxon>
        <taxon>Mucorineae</taxon>
        <taxon>Mucoraceae</taxon>
        <taxon>Parasitella</taxon>
    </lineage>
</organism>
<evidence type="ECO:0000313" key="1">
    <source>
        <dbReference type="EMBL" id="CEP07940.1"/>
    </source>
</evidence>
<dbReference type="InterPro" id="IPR043502">
    <property type="entry name" value="DNA/RNA_pol_sf"/>
</dbReference>
<gene>
    <name evidence="1" type="primary">PARPA_01249.1 scaffold 1359</name>
</gene>